<evidence type="ECO:0000256" key="5">
    <source>
        <dbReference type="PROSITE-ProRule" id="PRU00169"/>
    </source>
</evidence>
<evidence type="ECO:0000256" key="4">
    <source>
        <dbReference type="ARBA" id="ARBA00023163"/>
    </source>
</evidence>
<comment type="caution">
    <text evidence="9">The sequence shown here is derived from an EMBL/GenBank/DDBJ whole genome shotgun (WGS) entry which is preliminary data.</text>
</comment>
<dbReference type="GO" id="GO:0000976">
    <property type="term" value="F:transcription cis-regulatory region binding"/>
    <property type="evidence" value="ECO:0007669"/>
    <property type="project" value="TreeGrafter"/>
</dbReference>
<protein>
    <submittedName>
        <fullName evidence="9">DNA-binding response regulator</fullName>
    </submittedName>
</protein>
<dbReference type="SUPFAM" id="SSF52172">
    <property type="entry name" value="CheY-like"/>
    <property type="match status" value="1"/>
</dbReference>
<feature type="modified residue" description="4-aspartylphosphate" evidence="5">
    <location>
        <position position="51"/>
    </location>
</feature>
<dbReference type="GO" id="GO:0032993">
    <property type="term" value="C:protein-DNA complex"/>
    <property type="evidence" value="ECO:0007669"/>
    <property type="project" value="TreeGrafter"/>
</dbReference>
<dbReference type="Proteomes" id="UP000186868">
    <property type="component" value="Unassembled WGS sequence"/>
</dbReference>
<evidence type="ECO:0000259" key="7">
    <source>
        <dbReference type="PROSITE" id="PS50110"/>
    </source>
</evidence>
<proteinExistence type="predicted"/>
<accession>A0A1U7HSR1</accession>
<dbReference type="Pfam" id="PF00486">
    <property type="entry name" value="Trans_reg_C"/>
    <property type="match status" value="1"/>
</dbReference>
<dbReference type="InterPro" id="IPR001867">
    <property type="entry name" value="OmpR/PhoB-type_DNA-bd"/>
</dbReference>
<evidence type="ECO:0000313" key="9">
    <source>
        <dbReference type="EMBL" id="OKH26578.1"/>
    </source>
</evidence>
<evidence type="ECO:0000313" key="10">
    <source>
        <dbReference type="Proteomes" id="UP000186868"/>
    </source>
</evidence>
<dbReference type="InterPro" id="IPR036388">
    <property type="entry name" value="WH-like_DNA-bd_sf"/>
</dbReference>
<dbReference type="RefSeq" id="WP_073597720.1">
    <property type="nucleotide sequence ID" value="NZ_MRCB01000001.1"/>
</dbReference>
<dbReference type="PROSITE" id="PS50110">
    <property type="entry name" value="RESPONSE_REGULATORY"/>
    <property type="match status" value="1"/>
</dbReference>
<dbReference type="PROSITE" id="PS51755">
    <property type="entry name" value="OMPR_PHOB"/>
    <property type="match status" value="1"/>
</dbReference>
<dbReference type="InterPro" id="IPR011006">
    <property type="entry name" value="CheY-like_superfamily"/>
</dbReference>
<feature type="domain" description="OmpR/PhoB-type" evidence="8">
    <location>
        <begin position="128"/>
        <end position="232"/>
    </location>
</feature>
<evidence type="ECO:0000256" key="6">
    <source>
        <dbReference type="PROSITE-ProRule" id="PRU01091"/>
    </source>
</evidence>
<name>A0A1U7HSR1_9CYAN</name>
<dbReference type="SMART" id="SM00862">
    <property type="entry name" value="Trans_reg_C"/>
    <property type="match status" value="1"/>
</dbReference>
<organism evidence="9 10">
    <name type="scientific">Hydrococcus rivularis NIES-593</name>
    <dbReference type="NCBI Taxonomy" id="1921803"/>
    <lineage>
        <taxon>Bacteria</taxon>
        <taxon>Bacillati</taxon>
        <taxon>Cyanobacteriota</taxon>
        <taxon>Cyanophyceae</taxon>
        <taxon>Pleurocapsales</taxon>
        <taxon>Hydrococcaceae</taxon>
        <taxon>Hydrococcus</taxon>
    </lineage>
</organism>
<dbReference type="Gene3D" id="1.10.10.10">
    <property type="entry name" value="Winged helix-like DNA-binding domain superfamily/Winged helix DNA-binding domain"/>
    <property type="match status" value="1"/>
</dbReference>
<keyword evidence="4" id="KW-0804">Transcription</keyword>
<dbReference type="GO" id="GO:0006355">
    <property type="term" value="P:regulation of DNA-templated transcription"/>
    <property type="evidence" value="ECO:0007669"/>
    <property type="project" value="InterPro"/>
</dbReference>
<dbReference type="AlphaFoldDB" id="A0A1U7HSR1"/>
<dbReference type="SUPFAM" id="SSF46894">
    <property type="entry name" value="C-terminal effector domain of the bipartite response regulators"/>
    <property type="match status" value="1"/>
</dbReference>
<keyword evidence="10" id="KW-1185">Reference proteome</keyword>
<dbReference type="STRING" id="1921803.NIES593_00485"/>
<evidence type="ECO:0000256" key="2">
    <source>
        <dbReference type="ARBA" id="ARBA00023015"/>
    </source>
</evidence>
<evidence type="ECO:0000256" key="3">
    <source>
        <dbReference type="ARBA" id="ARBA00023125"/>
    </source>
</evidence>
<dbReference type="EMBL" id="MRCB01000001">
    <property type="protein sequence ID" value="OKH26578.1"/>
    <property type="molecule type" value="Genomic_DNA"/>
</dbReference>
<dbReference type="InterPro" id="IPR016032">
    <property type="entry name" value="Sig_transdc_resp-reg_C-effctor"/>
</dbReference>
<evidence type="ECO:0000256" key="1">
    <source>
        <dbReference type="ARBA" id="ARBA00022553"/>
    </source>
</evidence>
<dbReference type="Gene3D" id="6.10.250.690">
    <property type="match status" value="1"/>
</dbReference>
<gene>
    <name evidence="9" type="ORF">NIES593_00485</name>
</gene>
<dbReference type="GO" id="GO:0005829">
    <property type="term" value="C:cytosol"/>
    <property type="evidence" value="ECO:0007669"/>
    <property type="project" value="TreeGrafter"/>
</dbReference>
<sequence length="232" mass="26704">MEILIVEDKFEISRLIQFSLEDAGFSCHSCGDGLQAFQIIQEHQPNLIILDLMIPSLNGLELCARIRQKPGAKDPYILMLTAKSEEIDRIIGLSTGADDYLVKPFSPKELVARVRALLRRSLRQPEQHQVYRTQHFLLDIEQHSALRQMNPNFSEKIDLTNLEFNLLTTFVSYPNRVWNRTQLIDKLWGSEFCGDERVVDTLIARLRKKIEPDSANPTFIKTVNGVGYKFED</sequence>
<dbReference type="GO" id="GO:0000156">
    <property type="term" value="F:phosphorelay response regulator activity"/>
    <property type="evidence" value="ECO:0007669"/>
    <property type="project" value="TreeGrafter"/>
</dbReference>
<dbReference type="SMART" id="SM00448">
    <property type="entry name" value="REC"/>
    <property type="match status" value="1"/>
</dbReference>
<keyword evidence="3 6" id="KW-0238">DNA-binding</keyword>
<dbReference type="PANTHER" id="PTHR48111:SF4">
    <property type="entry name" value="DNA-BINDING DUAL TRANSCRIPTIONAL REGULATOR OMPR"/>
    <property type="match status" value="1"/>
</dbReference>
<evidence type="ECO:0000259" key="8">
    <source>
        <dbReference type="PROSITE" id="PS51755"/>
    </source>
</evidence>
<dbReference type="Pfam" id="PF00072">
    <property type="entry name" value="Response_reg"/>
    <property type="match status" value="1"/>
</dbReference>
<feature type="domain" description="Response regulatory" evidence="7">
    <location>
        <begin position="2"/>
        <end position="118"/>
    </location>
</feature>
<feature type="DNA-binding region" description="OmpR/PhoB-type" evidence="6">
    <location>
        <begin position="128"/>
        <end position="232"/>
    </location>
</feature>
<dbReference type="PANTHER" id="PTHR48111">
    <property type="entry name" value="REGULATOR OF RPOS"/>
    <property type="match status" value="1"/>
</dbReference>
<dbReference type="CDD" id="cd00383">
    <property type="entry name" value="trans_reg_C"/>
    <property type="match status" value="1"/>
</dbReference>
<dbReference type="InterPro" id="IPR039420">
    <property type="entry name" value="WalR-like"/>
</dbReference>
<keyword evidence="2" id="KW-0805">Transcription regulation</keyword>
<dbReference type="InterPro" id="IPR001789">
    <property type="entry name" value="Sig_transdc_resp-reg_receiver"/>
</dbReference>
<dbReference type="OrthoDB" id="581322at2"/>
<dbReference type="Gene3D" id="3.40.50.2300">
    <property type="match status" value="1"/>
</dbReference>
<keyword evidence="1 5" id="KW-0597">Phosphoprotein</keyword>
<reference evidence="9 10" key="1">
    <citation type="submission" date="2016-11" db="EMBL/GenBank/DDBJ databases">
        <title>Draft Genome Sequences of Nine Cyanobacterial Strains from Diverse Habitats.</title>
        <authorList>
            <person name="Zhu T."/>
            <person name="Hou S."/>
            <person name="Lu X."/>
            <person name="Hess W.R."/>
        </authorList>
    </citation>
    <scope>NUCLEOTIDE SEQUENCE [LARGE SCALE GENOMIC DNA]</scope>
    <source>
        <strain evidence="9 10">NIES-593</strain>
    </source>
</reference>